<protein>
    <submittedName>
        <fullName evidence="1">(Mediterranean fruit fly) hypothetical protein</fullName>
    </submittedName>
</protein>
<sequence length="50" mass="5650">NNFKAAKNLNRRSLDDLSMAMQNARSDAKLRRKEELMSYGAANYSEGVTL</sequence>
<evidence type="ECO:0000313" key="2">
    <source>
        <dbReference type="Proteomes" id="UP000606786"/>
    </source>
</evidence>
<reference evidence="1" key="1">
    <citation type="submission" date="2020-11" db="EMBL/GenBank/DDBJ databases">
        <authorList>
            <person name="Whitehead M."/>
        </authorList>
    </citation>
    <scope>NUCLEOTIDE SEQUENCE</scope>
    <source>
        <strain evidence="1">EGII</strain>
    </source>
</reference>
<comment type="caution">
    <text evidence="1">The sequence shown here is derived from an EMBL/GenBank/DDBJ whole genome shotgun (WGS) entry which is preliminary data.</text>
</comment>
<organism evidence="1 2">
    <name type="scientific">Ceratitis capitata</name>
    <name type="common">Mediterranean fruit fly</name>
    <name type="synonym">Tephritis capitata</name>
    <dbReference type="NCBI Taxonomy" id="7213"/>
    <lineage>
        <taxon>Eukaryota</taxon>
        <taxon>Metazoa</taxon>
        <taxon>Ecdysozoa</taxon>
        <taxon>Arthropoda</taxon>
        <taxon>Hexapoda</taxon>
        <taxon>Insecta</taxon>
        <taxon>Pterygota</taxon>
        <taxon>Neoptera</taxon>
        <taxon>Endopterygota</taxon>
        <taxon>Diptera</taxon>
        <taxon>Brachycera</taxon>
        <taxon>Muscomorpha</taxon>
        <taxon>Tephritoidea</taxon>
        <taxon>Tephritidae</taxon>
        <taxon>Ceratitis</taxon>
        <taxon>Ceratitis</taxon>
    </lineage>
</organism>
<name>A0A811UII2_CERCA</name>
<dbReference type="EMBL" id="CAJHJT010000012">
    <property type="protein sequence ID" value="CAD6997657.1"/>
    <property type="molecule type" value="Genomic_DNA"/>
</dbReference>
<dbReference type="AlphaFoldDB" id="A0A811UII2"/>
<dbReference type="Proteomes" id="UP000606786">
    <property type="component" value="Unassembled WGS sequence"/>
</dbReference>
<feature type="non-terminal residue" evidence="1">
    <location>
        <position position="1"/>
    </location>
</feature>
<evidence type="ECO:0000313" key="1">
    <source>
        <dbReference type="EMBL" id="CAD6997657.1"/>
    </source>
</evidence>
<keyword evidence="2" id="KW-1185">Reference proteome</keyword>
<proteinExistence type="predicted"/>
<gene>
    <name evidence="1" type="ORF">CCAP1982_LOCUS6287</name>
</gene>
<accession>A0A811UII2</accession>